<gene>
    <name evidence="1" type="ORF">B296_00051256</name>
</gene>
<accession>A0A426XDR9</accession>
<evidence type="ECO:0000313" key="1">
    <source>
        <dbReference type="EMBL" id="RRT37615.1"/>
    </source>
</evidence>
<sequence length="136" mass="14844">MSAPTLRWDLFIKQASPILLQLVEVAFPATASPLTATADGPCDLGIVLRDGAGCRLIATTVMGTRADRDRESDSGHGDGLYHDAMHALTVHQRRSRAEDSHPLVRACAIGDQRLCATRRRRLLPSTTDRGERGTRQ</sequence>
<evidence type="ECO:0000313" key="2">
    <source>
        <dbReference type="Proteomes" id="UP000287651"/>
    </source>
</evidence>
<organism evidence="1 2">
    <name type="scientific">Ensete ventricosum</name>
    <name type="common">Abyssinian banana</name>
    <name type="synonym">Musa ensete</name>
    <dbReference type="NCBI Taxonomy" id="4639"/>
    <lineage>
        <taxon>Eukaryota</taxon>
        <taxon>Viridiplantae</taxon>
        <taxon>Streptophyta</taxon>
        <taxon>Embryophyta</taxon>
        <taxon>Tracheophyta</taxon>
        <taxon>Spermatophyta</taxon>
        <taxon>Magnoliopsida</taxon>
        <taxon>Liliopsida</taxon>
        <taxon>Zingiberales</taxon>
        <taxon>Musaceae</taxon>
        <taxon>Ensete</taxon>
    </lineage>
</organism>
<dbReference type="AlphaFoldDB" id="A0A426XDR9"/>
<proteinExistence type="predicted"/>
<reference evidence="1 2" key="1">
    <citation type="journal article" date="2014" name="Agronomy (Basel)">
        <title>A Draft Genome Sequence for Ensete ventricosum, the Drought-Tolerant Tree Against Hunger.</title>
        <authorList>
            <person name="Harrison J."/>
            <person name="Moore K.A."/>
            <person name="Paszkiewicz K."/>
            <person name="Jones T."/>
            <person name="Grant M."/>
            <person name="Ambacheew D."/>
            <person name="Muzemil S."/>
            <person name="Studholme D.J."/>
        </authorList>
    </citation>
    <scope>NUCLEOTIDE SEQUENCE [LARGE SCALE GENOMIC DNA]</scope>
</reference>
<comment type="caution">
    <text evidence="1">The sequence shown here is derived from an EMBL/GenBank/DDBJ whole genome shotgun (WGS) entry which is preliminary data.</text>
</comment>
<name>A0A426XDR9_ENSVE</name>
<protein>
    <submittedName>
        <fullName evidence="1">Uncharacterized protein</fullName>
    </submittedName>
</protein>
<dbReference type="EMBL" id="AMZH03022081">
    <property type="protein sequence ID" value="RRT37615.1"/>
    <property type="molecule type" value="Genomic_DNA"/>
</dbReference>
<dbReference type="Proteomes" id="UP000287651">
    <property type="component" value="Unassembled WGS sequence"/>
</dbReference>